<protein>
    <recommendedName>
        <fullName evidence="12">G-protein coupled receptors family 1 profile domain-containing protein</fullName>
    </recommendedName>
</protein>
<evidence type="ECO:0000256" key="4">
    <source>
        <dbReference type="ARBA" id="ARBA00022989"/>
    </source>
</evidence>
<evidence type="ECO:0000256" key="6">
    <source>
        <dbReference type="ARBA" id="ARBA00023136"/>
    </source>
</evidence>
<keyword evidence="14" id="KW-1185">Reference proteome</keyword>
<dbReference type="SUPFAM" id="SSF81321">
    <property type="entry name" value="Family A G protein-coupled receptor-like"/>
    <property type="match status" value="1"/>
</dbReference>
<dbReference type="Gene3D" id="1.20.1070.10">
    <property type="entry name" value="Rhodopsin 7-helix transmembrane proteins"/>
    <property type="match status" value="2"/>
</dbReference>
<dbReference type="InterPro" id="IPR017452">
    <property type="entry name" value="GPCR_Rhodpsn_7TM"/>
</dbReference>
<keyword evidence="3 9" id="KW-0812">Transmembrane</keyword>
<comment type="similarity">
    <text evidence="2 9">Belongs to the G-protein coupled receptor 1 family.</text>
</comment>
<keyword evidence="4 11" id="KW-1133">Transmembrane helix</keyword>
<feature type="transmembrane region" description="Helical" evidence="11">
    <location>
        <begin position="332"/>
        <end position="358"/>
    </location>
</feature>
<dbReference type="PROSITE" id="PS00237">
    <property type="entry name" value="G_PROTEIN_RECEP_F1_1"/>
    <property type="match status" value="1"/>
</dbReference>
<organism evidence="13 14">
    <name type="scientific">Scylla paramamosain</name>
    <name type="common">Mud crab</name>
    <dbReference type="NCBI Taxonomy" id="85552"/>
    <lineage>
        <taxon>Eukaryota</taxon>
        <taxon>Metazoa</taxon>
        <taxon>Ecdysozoa</taxon>
        <taxon>Arthropoda</taxon>
        <taxon>Crustacea</taxon>
        <taxon>Multicrustacea</taxon>
        <taxon>Malacostraca</taxon>
        <taxon>Eumalacostraca</taxon>
        <taxon>Eucarida</taxon>
        <taxon>Decapoda</taxon>
        <taxon>Pleocyemata</taxon>
        <taxon>Brachyura</taxon>
        <taxon>Eubrachyura</taxon>
        <taxon>Portunoidea</taxon>
        <taxon>Portunidae</taxon>
        <taxon>Portuninae</taxon>
        <taxon>Scylla</taxon>
    </lineage>
</organism>
<dbReference type="PRINTS" id="PR00237">
    <property type="entry name" value="GPCRRHODOPSN"/>
</dbReference>
<evidence type="ECO:0000313" key="14">
    <source>
        <dbReference type="Proteomes" id="UP001487740"/>
    </source>
</evidence>
<comment type="subcellular location">
    <subcellularLocation>
        <location evidence="1">Membrane</location>
        <topology evidence="1">Multi-pass membrane protein</topology>
    </subcellularLocation>
</comment>
<dbReference type="PROSITE" id="PS50262">
    <property type="entry name" value="G_PROTEIN_RECEP_F1_2"/>
    <property type="match status" value="1"/>
</dbReference>
<dbReference type="InterPro" id="IPR000276">
    <property type="entry name" value="GPCR_Rhodpsn"/>
</dbReference>
<evidence type="ECO:0000256" key="5">
    <source>
        <dbReference type="ARBA" id="ARBA00023040"/>
    </source>
</evidence>
<keyword evidence="6 11" id="KW-0472">Membrane</keyword>
<dbReference type="Pfam" id="PF00001">
    <property type="entry name" value="7tm_1"/>
    <property type="match status" value="2"/>
</dbReference>
<keyword evidence="8 9" id="KW-0807">Transducer</keyword>
<feature type="transmembrane region" description="Helical" evidence="11">
    <location>
        <begin position="22"/>
        <end position="43"/>
    </location>
</feature>
<name>A0AAW0TL52_SCYPA</name>
<sequence>MPFTLIGSLLRDFIFGAVMCRLIPYFQAVSVSVSVWTLVAISLERFYAICQPLKSRGWQTLSHAYKIISLVWLLSLVFMAPIAVLSQLLPVGNTRLPHLPPPLYPSHHGQHQSNGLGTEDNEPKIVDIPVIREKSRHKCREMWPSLHFERGFSMFLCATLLLVPLVIMVAAYSSITISLWHGMKLERETGQVISLTDLNGLAMVQQSLRRKQSRRHVSKISIRFRKIPAQTKQCVHCGRPEGEGNLAHTPSPGEGHPHACLHDPDCENYKWRVESVRESNNGGRRRVDGMNNALGISTSSPCSRRPTKPDFKRLRSTHLEKSIEAKKHVIRMLFVVVLEFFLCWTPIFVVNIMCLYIPEQVYRTLGSSPVAVSFLSRTFPHHALHQDD</sequence>
<gene>
    <name evidence="13" type="ORF">O3P69_018176</name>
</gene>
<dbReference type="GO" id="GO:0005886">
    <property type="term" value="C:plasma membrane"/>
    <property type="evidence" value="ECO:0007669"/>
    <property type="project" value="TreeGrafter"/>
</dbReference>
<dbReference type="Proteomes" id="UP001487740">
    <property type="component" value="Unassembled WGS sequence"/>
</dbReference>
<evidence type="ECO:0000256" key="7">
    <source>
        <dbReference type="ARBA" id="ARBA00023170"/>
    </source>
</evidence>
<keyword evidence="5 9" id="KW-0297">G-protein coupled receptor</keyword>
<feature type="region of interest" description="Disordered" evidence="10">
    <location>
        <begin position="280"/>
        <end position="308"/>
    </location>
</feature>
<feature type="transmembrane region" description="Helical" evidence="11">
    <location>
        <begin position="152"/>
        <end position="175"/>
    </location>
</feature>
<evidence type="ECO:0000256" key="8">
    <source>
        <dbReference type="ARBA" id="ARBA00023224"/>
    </source>
</evidence>
<evidence type="ECO:0000256" key="3">
    <source>
        <dbReference type="ARBA" id="ARBA00022692"/>
    </source>
</evidence>
<proteinExistence type="inferred from homology"/>
<feature type="transmembrane region" description="Helical" evidence="11">
    <location>
        <begin position="64"/>
        <end position="89"/>
    </location>
</feature>
<dbReference type="InterPro" id="IPR000314">
    <property type="entry name" value="Gastrin_rcpt"/>
</dbReference>
<dbReference type="GO" id="GO:0008188">
    <property type="term" value="F:neuropeptide receptor activity"/>
    <property type="evidence" value="ECO:0007669"/>
    <property type="project" value="TreeGrafter"/>
</dbReference>
<dbReference type="GO" id="GO:0015054">
    <property type="term" value="F:gastrin receptor activity"/>
    <property type="evidence" value="ECO:0007669"/>
    <property type="project" value="InterPro"/>
</dbReference>
<dbReference type="EMBL" id="JARAKH010000030">
    <property type="protein sequence ID" value="KAK8387405.1"/>
    <property type="molecule type" value="Genomic_DNA"/>
</dbReference>
<evidence type="ECO:0000256" key="10">
    <source>
        <dbReference type="SAM" id="MobiDB-lite"/>
    </source>
</evidence>
<evidence type="ECO:0000313" key="13">
    <source>
        <dbReference type="EMBL" id="KAK8387405.1"/>
    </source>
</evidence>
<feature type="domain" description="G-protein coupled receptors family 1 profile" evidence="12">
    <location>
        <begin position="1"/>
        <end position="353"/>
    </location>
</feature>
<evidence type="ECO:0000256" key="9">
    <source>
        <dbReference type="RuleBase" id="RU000688"/>
    </source>
</evidence>
<evidence type="ECO:0000256" key="2">
    <source>
        <dbReference type="ARBA" id="ARBA00010663"/>
    </source>
</evidence>
<dbReference type="AlphaFoldDB" id="A0AAW0TL52"/>
<keyword evidence="7 9" id="KW-0675">Receptor</keyword>
<evidence type="ECO:0000256" key="1">
    <source>
        <dbReference type="ARBA" id="ARBA00004141"/>
    </source>
</evidence>
<reference evidence="13 14" key="1">
    <citation type="submission" date="2023-03" db="EMBL/GenBank/DDBJ databases">
        <title>High-quality genome of Scylla paramamosain provides insights in environmental adaptation.</title>
        <authorList>
            <person name="Zhang L."/>
        </authorList>
    </citation>
    <scope>NUCLEOTIDE SEQUENCE [LARGE SCALE GENOMIC DNA]</scope>
    <source>
        <strain evidence="13">LZ_2023a</strain>
        <tissue evidence="13">Muscle</tissue>
    </source>
</reference>
<dbReference type="PRINTS" id="PR00527">
    <property type="entry name" value="GASTRINR"/>
</dbReference>
<evidence type="ECO:0000259" key="12">
    <source>
        <dbReference type="PROSITE" id="PS50262"/>
    </source>
</evidence>
<evidence type="ECO:0000256" key="11">
    <source>
        <dbReference type="SAM" id="Phobius"/>
    </source>
</evidence>
<comment type="caution">
    <text evidence="13">The sequence shown here is derived from an EMBL/GenBank/DDBJ whole genome shotgun (WGS) entry which is preliminary data.</text>
</comment>
<accession>A0AAW0TL52</accession>
<dbReference type="PANTHER" id="PTHR24238:SF75">
    <property type="entry name" value="CHOLECYSTOKININ-LIKE RECEPTOR AT 17D1-RELATED"/>
    <property type="match status" value="1"/>
</dbReference>
<dbReference type="PANTHER" id="PTHR24238">
    <property type="entry name" value="G-PROTEIN COUPLED RECEPTOR"/>
    <property type="match status" value="1"/>
</dbReference>